<organism evidence="4 5">
    <name type="scientific">Sphingopyxis macrogoltabida</name>
    <name type="common">Sphingomonas macrogoltabidus</name>
    <dbReference type="NCBI Taxonomy" id="33050"/>
    <lineage>
        <taxon>Bacteria</taxon>
        <taxon>Pseudomonadati</taxon>
        <taxon>Pseudomonadota</taxon>
        <taxon>Alphaproteobacteria</taxon>
        <taxon>Sphingomonadales</taxon>
        <taxon>Sphingomonadaceae</taxon>
        <taxon>Sphingopyxis</taxon>
    </lineage>
</organism>
<dbReference type="InterPro" id="IPR036380">
    <property type="entry name" value="Isochorismatase-like_sf"/>
</dbReference>
<evidence type="ECO:0000256" key="2">
    <source>
        <dbReference type="SAM" id="Phobius"/>
    </source>
</evidence>
<dbReference type="Proteomes" id="UP000058074">
    <property type="component" value="Chromosome"/>
</dbReference>
<dbReference type="CDD" id="cd00431">
    <property type="entry name" value="cysteine_hydrolases"/>
    <property type="match status" value="1"/>
</dbReference>
<keyword evidence="2" id="KW-0472">Membrane</keyword>
<dbReference type="Gene3D" id="3.40.50.850">
    <property type="entry name" value="Isochorismatase-like"/>
    <property type="match status" value="1"/>
</dbReference>
<evidence type="ECO:0000313" key="5">
    <source>
        <dbReference type="Proteomes" id="UP000058074"/>
    </source>
</evidence>
<gene>
    <name evidence="4" type="ORF">AN936_15335</name>
</gene>
<evidence type="ECO:0000313" key="4">
    <source>
        <dbReference type="EMBL" id="ALH81676.1"/>
    </source>
</evidence>
<keyword evidence="2" id="KW-1133">Transmembrane helix</keyword>
<evidence type="ECO:0000256" key="1">
    <source>
        <dbReference type="ARBA" id="ARBA00022801"/>
    </source>
</evidence>
<dbReference type="PANTHER" id="PTHR43540">
    <property type="entry name" value="PEROXYUREIDOACRYLATE/UREIDOACRYLATE AMIDOHYDROLASE-RELATED"/>
    <property type="match status" value="1"/>
</dbReference>
<dbReference type="GO" id="GO:0016787">
    <property type="term" value="F:hydrolase activity"/>
    <property type="evidence" value="ECO:0007669"/>
    <property type="project" value="UniProtKB-KW"/>
</dbReference>
<dbReference type="RefSeq" id="WP_158500101.1">
    <property type="nucleotide sequence ID" value="NZ_CP012700.1"/>
</dbReference>
<dbReference type="Pfam" id="PF00857">
    <property type="entry name" value="Isochorismatase"/>
    <property type="match status" value="1"/>
</dbReference>
<dbReference type="AlphaFoldDB" id="A0A0N9UP47"/>
<dbReference type="InterPro" id="IPR050272">
    <property type="entry name" value="Isochorismatase-like_hydrls"/>
</dbReference>
<dbReference type="KEGG" id="smag:AN936_15335"/>
<dbReference type="InterPro" id="IPR000868">
    <property type="entry name" value="Isochorismatase-like_dom"/>
</dbReference>
<dbReference type="PATRIC" id="fig|33050.5.peg.3180"/>
<accession>A0A0N9UP47</accession>
<keyword evidence="2" id="KW-0812">Transmembrane</keyword>
<keyword evidence="1" id="KW-0378">Hydrolase</keyword>
<proteinExistence type="predicted"/>
<dbReference type="EMBL" id="CP012700">
    <property type="protein sequence ID" value="ALH81676.1"/>
    <property type="molecule type" value="Genomic_DNA"/>
</dbReference>
<protein>
    <recommendedName>
        <fullName evidence="3">Isochorismatase-like domain-containing protein</fullName>
    </recommendedName>
</protein>
<reference evidence="4 5" key="1">
    <citation type="journal article" date="2015" name="Genome Announc.">
        <title>Complete Genome Sequence of Polypropylene Glycol- and Polyethylene Glycol-Degrading Sphingopyxis macrogoltabida Strain EY-1.</title>
        <authorList>
            <person name="Ohtsubo Y."/>
            <person name="Nagata Y."/>
            <person name="Numata M."/>
            <person name="Tsuchikane K."/>
            <person name="Hosoyama A."/>
            <person name="Yamazoe A."/>
            <person name="Tsuda M."/>
            <person name="Fujita N."/>
            <person name="Kawai F."/>
        </authorList>
    </citation>
    <scope>NUCLEOTIDE SEQUENCE [LARGE SCALE GENOMIC DNA]</scope>
    <source>
        <strain evidence="4 5">EY-1</strain>
    </source>
</reference>
<sequence>MATSPGAAGGMLPPDLSAHWYNADDFAPGEPWRAFDPRRTALVLVDLINWQVDPGGRSIAAIRAAGHPERADHLLDRFAGTIAPNLKLLLSAARRAGVRVVHARLASRHPDYADIVPALRPYVKAAEARDGSLAAAPIAEVGDEPGDLSIVKRGSGAFGGTELDFLLRREGIDTILYAGVVTTACVLLSVAAGFDLGYRQYLVADCTGTLSARDQEDAERLIGNYLAEIVTAADAVAAMEKHSDAL</sequence>
<feature type="domain" description="Isochorismatase-like" evidence="3">
    <location>
        <begin position="81"/>
        <end position="234"/>
    </location>
</feature>
<dbReference type="OrthoDB" id="9807387at2"/>
<dbReference type="SUPFAM" id="SSF52499">
    <property type="entry name" value="Isochorismatase-like hydrolases"/>
    <property type="match status" value="1"/>
</dbReference>
<feature type="transmembrane region" description="Helical" evidence="2">
    <location>
        <begin position="175"/>
        <end position="194"/>
    </location>
</feature>
<evidence type="ECO:0000259" key="3">
    <source>
        <dbReference type="Pfam" id="PF00857"/>
    </source>
</evidence>
<name>A0A0N9UP47_SPHMC</name>